<keyword evidence="1" id="KW-0472">Membrane</keyword>
<gene>
    <name evidence="2" type="ORF">PYTT_1375</name>
</gene>
<keyword evidence="3" id="KW-1185">Reference proteome</keyword>
<accession>A0A1C7PF51</accession>
<dbReference type="STRING" id="1679444.PYTT_1375"/>
<organism evidence="2 3">
    <name type="scientific">Akkermansia glycaniphila</name>
    <dbReference type="NCBI Taxonomy" id="1679444"/>
    <lineage>
        <taxon>Bacteria</taxon>
        <taxon>Pseudomonadati</taxon>
        <taxon>Verrucomicrobiota</taxon>
        <taxon>Verrucomicrobiia</taxon>
        <taxon>Verrucomicrobiales</taxon>
        <taxon>Akkermansiaceae</taxon>
        <taxon>Akkermansia</taxon>
    </lineage>
</organism>
<feature type="transmembrane region" description="Helical" evidence="1">
    <location>
        <begin position="16"/>
        <end position="39"/>
    </location>
</feature>
<dbReference type="AlphaFoldDB" id="A0A1C7PF51"/>
<evidence type="ECO:0000313" key="2">
    <source>
        <dbReference type="EMBL" id="SEH87494.1"/>
    </source>
</evidence>
<evidence type="ECO:0000256" key="1">
    <source>
        <dbReference type="SAM" id="Phobius"/>
    </source>
</evidence>
<name>A0A1C7PF51_9BACT</name>
<evidence type="ECO:0000313" key="3">
    <source>
        <dbReference type="Proteomes" id="UP000176204"/>
    </source>
</evidence>
<dbReference type="EMBL" id="LT629973">
    <property type="protein sequence ID" value="SEH87494.1"/>
    <property type="molecule type" value="Genomic_DNA"/>
</dbReference>
<protein>
    <submittedName>
        <fullName evidence="2">Uncharacterized protein</fullName>
    </submittedName>
</protein>
<keyword evidence="1" id="KW-1133">Transmembrane helix</keyword>
<keyword evidence="1" id="KW-0812">Transmembrane</keyword>
<dbReference type="RefSeq" id="WP_067771797.1">
    <property type="nucleotide sequence ID" value="NZ_LIGX01000001.1"/>
</dbReference>
<reference evidence="3" key="1">
    <citation type="submission" date="2016-09" db="EMBL/GenBank/DDBJ databases">
        <authorList>
            <person name="Koehorst J."/>
        </authorList>
    </citation>
    <scope>NUCLEOTIDE SEQUENCE [LARGE SCALE GENOMIC DNA]</scope>
</reference>
<dbReference type="KEGG" id="agl:PYTT_1375"/>
<dbReference type="Proteomes" id="UP000176204">
    <property type="component" value="Chromosome I"/>
</dbReference>
<proteinExistence type="predicted"/>
<sequence>MIASLPLLLAEAAPDGYISVATVAALIVAILGAAGAAGWKVNKTAREKGAEEERARLKTDTLISPTPLPIVKHPEYITRDEHAKLEGRVTRLEEKHESVTRQIFDRLNPIAETVAEMRGEMKGLHQLLQQIASASKK</sequence>